<dbReference type="Gene3D" id="3.40.50.410">
    <property type="entry name" value="von Willebrand factor, type A domain"/>
    <property type="match status" value="3"/>
</dbReference>
<name>A0AAV2HSB2_LYMST</name>
<evidence type="ECO:0000256" key="1">
    <source>
        <dbReference type="SAM" id="MobiDB-lite"/>
    </source>
</evidence>
<dbReference type="PROSITE" id="PS50234">
    <property type="entry name" value="VWFA"/>
    <property type="match status" value="3"/>
</dbReference>
<feature type="domain" description="VWFA" evidence="2">
    <location>
        <begin position="452"/>
        <end position="630"/>
    </location>
</feature>
<accession>A0AAV2HSB2</accession>
<evidence type="ECO:0000313" key="4">
    <source>
        <dbReference type="Proteomes" id="UP001497497"/>
    </source>
</evidence>
<dbReference type="InterPro" id="IPR036465">
    <property type="entry name" value="vWFA_dom_sf"/>
</dbReference>
<dbReference type="SUPFAM" id="SSF53300">
    <property type="entry name" value="vWA-like"/>
    <property type="match status" value="3"/>
</dbReference>
<evidence type="ECO:0000259" key="2">
    <source>
        <dbReference type="PROSITE" id="PS50234"/>
    </source>
</evidence>
<dbReference type="AlphaFoldDB" id="A0AAV2HSB2"/>
<protein>
    <recommendedName>
        <fullName evidence="2">VWFA domain-containing protein</fullName>
    </recommendedName>
</protein>
<organism evidence="3 4">
    <name type="scientific">Lymnaea stagnalis</name>
    <name type="common">Great pond snail</name>
    <name type="synonym">Helix stagnalis</name>
    <dbReference type="NCBI Taxonomy" id="6523"/>
    <lineage>
        <taxon>Eukaryota</taxon>
        <taxon>Metazoa</taxon>
        <taxon>Spiralia</taxon>
        <taxon>Lophotrochozoa</taxon>
        <taxon>Mollusca</taxon>
        <taxon>Gastropoda</taxon>
        <taxon>Heterobranchia</taxon>
        <taxon>Euthyneura</taxon>
        <taxon>Panpulmonata</taxon>
        <taxon>Hygrophila</taxon>
        <taxon>Lymnaeoidea</taxon>
        <taxon>Lymnaeidae</taxon>
        <taxon>Lymnaea</taxon>
    </lineage>
</organism>
<gene>
    <name evidence="3" type="ORF">GSLYS_00010233001</name>
</gene>
<dbReference type="InterPro" id="IPR002035">
    <property type="entry name" value="VWF_A"/>
</dbReference>
<feature type="non-terminal residue" evidence="3">
    <location>
        <position position="632"/>
    </location>
</feature>
<reference evidence="3 4" key="1">
    <citation type="submission" date="2024-04" db="EMBL/GenBank/DDBJ databases">
        <authorList>
            <consortium name="Genoscope - CEA"/>
            <person name="William W."/>
        </authorList>
    </citation>
    <scope>NUCLEOTIDE SEQUENCE [LARGE SCALE GENOMIC DNA]</scope>
</reference>
<proteinExistence type="predicted"/>
<dbReference type="Pfam" id="PF00092">
    <property type="entry name" value="VWA"/>
    <property type="match status" value="3"/>
</dbReference>
<dbReference type="Proteomes" id="UP001497497">
    <property type="component" value="Unassembled WGS sequence"/>
</dbReference>
<sequence>MCLATKEIDVVFLIHTSTKINKVSFKHYQDFMKGVVEEISALPGKARFATIHYRKNAKIEFNLNKFKTKEAVLAGIDGLKLAKTKMGSLLKGFDVIRTKVFGDKKVKKGKKKPEPQPGTKLVILLTDAKSDEDETKINAAARSLRQSGAQIYAFGIGLEDMSQLQSTATNAFSLKSYAELGTAKNEIAKILESLQLKEEAGDDNKQRADSRKADIAIAYHLSTKIGPNDIANYFIPLLRRLLERARIEAGDVRIAFINYAKRGRNLIDFNKIKSSADLNKELIAIDIKDRAKASNGGAALKEIRTKFFTKKGGDRDDAANSVFLFTDAKNSDDTEEFFSEAETLKRTGVKIITLGVEGADATELSRVASERSAVFSKSYAQLTSADVIDPIRNAIGALQEGPSATGAPPRATTAPPRATTAAPRATTAAPKPKPAATTSAPATVLQAQDQADIIFGIHFNPEKSDDDFQLLISFLRSLAVSSDVDGGKVRFALLVDRDYIAFKLNELTSNEQLDDYLAAVPRVVYRARKFDLASLLKSARERVFKEDFGDRSDSANILIILTDTNPDQQTQRIQDEKDKFEEAGIQVYSVGIGLDDKKEMENVASSTKNVFAFADYQELNRMGTTLKRQIKA</sequence>
<dbReference type="SMART" id="SM00327">
    <property type="entry name" value="VWA"/>
    <property type="match status" value="3"/>
</dbReference>
<dbReference type="PANTHER" id="PTHR24020">
    <property type="entry name" value="COLLAGEN ALPHA"/>
    <property type="match status" value="1"/>
</dbReference>
<dbReference type="InterPro" id="IPR050525">
    <property type="entry name" value="ECM_Assembly_Org"/>
</dbReference>
<comment type="caution">
    <text evidence="3">The sequence shown here is derived from an EMBL/GenBank/DDBJ whole genome shotgun (WGS) entry which is preliminary data.</text>
</comment>
<dbReference type="CDD" id="cd01450">
    <property type="entry name" value="vWFA_subfamily_ECM"/>
    <property type="match status" value="1"/>
</dbReference>
<feature type="compositionally biased region" description="Low complexity" evidence="1">
    <location>
        <begin position="401"/>
        <end position="440"/>
    </location>
</feature>
<feature type="region of interest" description="Disordered" evidence="1">
    <location>
        <begin position="399"/>
        <end position="440"/>
    </location>
</feature>
<dbReference type="PANTHER" id="PTHR24020:SF84">
    <property type="entry name" value="VWFA DOMAIN-CONTAINING PROTEIN"/>
    <property type="match status" value="1"/>
</dbReference>
<evidence type="ECO:0000313" key="3">
    <source>
        <dbReference type="EMBL" id="CAL1536320.1"/>
    </source>
</evidence>
<feature type="domain" description="VWFA" evidence="2">
    <location>
        <begin position="214"/>
        <end position="395"/>
    </location>
</feature>
<dbReference type="EMBL" id="CAXITT010000226">
    <property type="protein sequence ID" value="CAL1536320.1"/>
    <property type="molecule type" value="Genomic_DNA"/>
</dbReference>
<feature type="domain" description="VWFA" evidence="2">
    <location>
        <begin position="9"/>
        <end position="194"/>
    </location>
</feature>
<keyword evidence="4" id="KW-1185">Reference proteome</keyword>